<protein>
    <recommendedName>
        <fullName evidence="3">ATP-grasp domain-containing protein</fullName>
    </recommendedName>
</protein>
<evidence type="ECO:0008006" key="3">
    <source>
        <dbReference type="Google" id="ProtNLM"/>
    </source>
</evidence>
<dbReference type="HOGENOM" id="CLU_022205_0_0_1"/>
<dbReference type="EMBL" id="CH476617">
    <property type="protein sequence ID" value="EEP79913.1"/>
    <property type="molecule type" value="Genomic_DNA"/>
</dbReference>
<proteinExistence type="predicted"/>
<dbReference type="eggNOG" id="ENOG502SM9H">
    <property type="taxonomic scope" value="Eukaryota"/>
</dbReference>
<dbReference type="KEGG" id="ure:UREG_04755"/>
<sequence length="434" mass="48572">MENEGRDGIRPYKQCLGSWRPDFLVEETSHAAGRESIAERFAICEINARFSFNGFCMSEAGQQGLADMGATQKHLLNVLEPGQVIEGLLSLFDTSRPLHLLKGEEYGVDIHLFAHEVERRVGMRPRFITPDELRLVPSQDARFGYKLCAIARDEDSQPPSSGRDSIVGKPRRAARFVHNAEVLEEVHQVALELHQRELRALSPEMLRQIALRCFNDMRTILLVHDKRMLGIVLQELDDLVARHGVLTEEQALVLRDGIAQTIIPGSPAMEAFIRQCESEPGLKDGYLLKPIRSGKGAGIIFGDEASLEEWKDKLEALRQPALTPGQTSYIVQRQVKQPTYGVLLREQDGLQHNRLIGTYLSVNGKFLGLGVWRSGPERICAVSHGGAFLFSVMSSRHQVAAARGGGSVSRYVQRLHSIGSWMKRRLTLRLKNVD</sequence>
<name>C4JUF2_UNCRE</name>
<dbReference type="RefSeq" id="XP_002584066.1">
    <property type="nucleotide sequence ID" value="XM_002584020.1"/>
</dbReference>
<keyword evidence="2" id="KW-1185">Reference proteome</keyword>
<evidence type="ECO:0000313" key="1">
    <source>
        <dbReference type="EMBL" id="EEP79913.1"/>
    </source>
</evidence>
<dbReference type="OrthoDB" id="2117718at2759"/>
<dbReference type="SUPFAM" id="SSF56059">
    <property type="entry name" value="Glutathione synthetase ATP-binding domain-like"/>
    <property type="match status" value="1"/>
</dbReference>
<dbReference type="VEuPathDB" id="FungiDB:UREG_04755"/>
<accession>C4JUF2</accession>
<evidence type="ECO:0000313" key="2">
    <source>
        <dbReference type="Proteomes" id="UP000002058"/>
    </source>
</evidence>
<dbReference type="InParanoid" id="C4JUF2"/>
<dbReference type="OMA" id="ERCHMVG"/>
<dbReference type="GeneID" id="8442573"/>
<dbReference type="Proteomes" id="UP000002058">
    <property type="component" value="Unassembled WGS sequence"/>
</dbReference>
<dbReference type="AlphaFoldDB" id="C4JUF2"/>
<reference evidence="2" key="1">
    <citation type="journal article" date="2009" name="Genome Res.">
        <title>Comparative genomic analyses of the human fungal pathogens Coccidioides and their relatives.</title>
        <authorList>
            <person name="Sharpton T.J."/>
            <person name="Stajich J.E."/>
            <person name="Rounsley S.D."/>
            <person name="Gardner M.J."/>
            <person name="Wortman J.R."/>
            <person name="Jordar V.S."/>
            <person name="Maiti R."/>
            <person name="Kodira C.D."/>
            <person name="Neafsey D.E."/>
            <person name="Zeng Q."/>
            <person name="Hung C.-Y."/>
            <person name="McMahan C."/>
            <person name="Muszewska A."/>
            <person name="Grynberg M."/>
            <person name="Mandel M.A."/>
            <person name="Kellner E.M."/>
            <person name="Barker B.M."/>
            <person name="Galgiani J.N."/>
            <person name="Orbach M.J."/>
            <person name="Kirkland T.N."/>
            <person name="Cole G.T."/>
            <person name="Henn M.R."/>
            <person name="Birren B.W."/>
            <person name="Taylor J.W."/>
        </authorList>
    </citation>
    <scope>NUCLEOTIDE SEQUENCE [LARGE SCALE GENOMIC DNA]</scope>
    <source>
        <strain evidence="2">UAMH 1704</strain>
    </source>
</reference>
<organism evidence="1 2">
    <name type="scientific">Uncinocarpus reesii (strain UAMH 1704)</name>
    <dbReference type="NCBI Taxonomy" id="336963"/>
    <lineage>
        <taxon>Eukaryota</taxon>
        <taxon>Fungi</taxon>
        <taxon>Dikarya</taxon>
        <taxon>Ascomycota</taxon>
        <taxon>Pezizomycotina</taxon>
        <taxon>Eurotiomycetes</taxon>
        <taxon>Eurotiomycetidae</taxon>
        <taxon>Onygenales</taxon>
        <taxon>Onygenaceae</taxon>
        <taxon>Uncinocarpus</taxon>
    </lineage>
</organism>
<gene>
    <name evidence="1" type="ORF">UREG_04755</name>
</gene>